<evidence type="ECO:0000256" key="1">
    <source>
        <dbReference type="ARBA" id="ARBA00004496"/>
    </source>
</evidence>
<gene>
    <name evidence="6" type="primary">uspE_2</name>
    <name evidence="6" type="ORF">K239x_47170</name>
</gene>
<evidence type="ECO:0000313" key="6">
    <source>
        <dbReference type="EMBL" id="QDT12705.1"/>
    </source>
</evidence>
<dbReference type="PANTHER" id="PTHR47892:SF1">
    <property type="entry name" value="UNIVERSAL STRESS PROTEIN E"/>
    <property type="match status" value="1"/>
</dbReference>
<dbReference type="SUPFAM" id="SSF52402">
    <property type="entry name" value="Adenine nucleotide alpha hydrolases-like"/>
    <property type="match status" value="2"/>
</dbReference>
<dbReference type="InterPro" id="IPR006015">
    <property type="entry name" value="Universal_stress_UspA"/>
</dbReference>
<dbReference type="PRINTS" id="PR01438">
    <property type="entry name" value="UNVRSLSTRESS"/>
</dbReference>
<proteinExistence type="inferred from homology"/>
<accession>A0A517P011</accession>
<protein>
    <submittedName>
        <fullName evidence="6">Universal stress protein E</fullName>
    </submittedName>
</protein>
<dbReference type="Gene3D" id="3.40.50.12370">
    <property type="match status" value="1"/>
</dbReference>
<evidence type="ECO:0000256" key="2">
    <source>
        <dbReference type="ARBA" id="ARBA00008791"/>
    </source>
</evidence>
<comment type="subcellular location">
    <subcellularLocation>
        <location evidence="1">Cytoplasm</location>
    </subcellularLocation>
</comment>
<keyword evidence="7" id="KW-1185">Reference proteome</keyword>
<dbReference type="RefSeq" id="WP_145420562.1">
    <property type="nucleotide sequence ID" value="NZ_CP036526.1"/>
</dbReference>
<comment type="function">
    <text evidence="4">Required for resistance to DNA-damaging agents.</text>
</comment>
<dbReference type="PANTHER" id="PTHR47892">
    <property type="entry name" value="UNIVERSAL STRESS PROTEIN E"/>
    <property type="match status" value="1"/>
</dbReference>
<feature type="domain" description="UspA" evidence="5">
    <location>
        <begin position="4"/>
        <end position="142"/>
    </location>
</feature>
<feature type="domain" description="UspA" evidence="5">
    <location>
        <begin position="176"/>
        <end position="298"/>
    </location>
</feature>
<dbReference type="InterPro" id="IPR006016">
    <property type="entry name" value="UspA"/>
</dbReference>
<name>A0A517P011_9BACT</name>
<evidence type="ECO:0000256" key="4">
    <source>
        <dbReference type="ARBA" id="ARBA00037131"/>
    </source>
</evidence>
<dbReference type="EMBL" id="CP036526">
    <property type="protein sequence ID" value="QDT12705.1"/>
    <property type="molecule type" value="Genomic_DNA"/>
</dbReference>
<keyword evidence="3" id="KW-0963">Cytoplasm</keyword>
<organism evidence="6 7">
    <name type="scientific">Stieleria marina</name>
    <dbReference type="NCBI Taxonomy" id="1930275"/>
    <lineage>
        <taxon>Bacteria</taxon>
        <taxon>Pseudomonadati</taxon>
        <taxon>Planctomycetota</taxon>
        <taxon>Planctomycetia</taxon>
        <taxon>Pirellulales</taxon>
        <taxon>Pirellulaceae</taxon>
        <taxon>Stieleria</taxon>
    </lineage>
</organism>
<comment type="similarity">
    <text evidence="2">Belongs to the universal stress protein A family.</text>
</comment>
<evidence type="ECO:0000313" key="7">
    <source>
        <dbReference type="Proteomes" id="UP000319817"/>
    </source>
</evidence>
<evidence type="ECO:0000259" key="5">
    <source>
        <dbReference type="Pfam" id="PF00582"/>
    </source>
</evidence>
<dbReference type="GO" id="GO:0005737">
    <property type="term" value="C:cytoplasm"/>
    <property type="evidence" value="ECO:0007669"/>
    <property type="project" value="UniProtKB-SubCell"/>
</dbReference>
<dbReference type="Proteomes" id="UP000319817">
    <property type="component" value="Chromosome"/>
</dbReference>
<sequence length="310" mass="34276">MKRFRNILVAVDTRFDEHPIIDEAVAIAEQSGGAIKIVDVVPEFSWTVRLTLNDHEHMRDLIAEEKRTKLTELSAPLKAKGIDAESKVLMGKTSVEIIREAVRGEHDLVMRVTKGHDSRSKGFFGNTGSRLLRQCPCAVWLVTPERQQFQHVLGCVDTSTGDLIDGELNNKVFELAKTISGFHGGFYSIIQAWLTWNWQMLKSRMEPEAFTEMEAANKKQVTQQLDHFLATHGAESSPSNVHLVNGDPADVITRFARKNDVDLVIMGTVGRSGISGAVVGNTAEQVLARIECSVLALKPSNFVSPIASED</sequence>
<evidence type="ECO:0000256" key="3">
    <source>
        <dbReference type="ARBA" id="ARBA00022490"/>
    </source>
</evidence>
<dbReference type="OrthoDB" id="239260at2"/>
<reference evidence="6 7" key="1">
    <citation type="submission" date="2019-02" db="EMBL/GenBank/DDBJ databases">
        <title>Deep-cultivation of Planctomycetes and their phenomic and genomic characterization uncovers novel biology.</title>
        <authorList>
            <person name="Wiegand S."/>
            <person name="Jogler M."/>
            <person name="Boedeker C."/>
            <person name="Pinto D."/>
            <person name="Vollmers J."/>
            <person name="Rivas-Marin E."/>
            <person name="Kohn T."/>
            <person name="Peeters S.H."/>
            <person name="Heuer A."/>
            <person name="Rast P."/>
            <person name="Oberbeckmann S."/>
            <person name="Bunk B."/>
            <person name="Jeske O."/>
            <person name="Meyerdierks A."/>
            <person name="Storesund J.E."/>
            <person name="Kallscheuer N."/>
            <person name="Luecker S."/>
            <person name="Lage O.M."/>
            <person name="Pohl T."/>
            <person name="Merkel B.J."/>
            <person name="Hornburger P."/>
            <person name="Mueller R.-W."/>
            <person name="Bruemmer F."/>
            <person name="Labrenz M."/>
            <person name="Spormann A.M."/>
            <person name="Op den Camp H."/>
            <person name="Overmann J."/>
            <person name="Amann R."/>
            <person name="Jetten M.S.M."/>
            <person name="Mascher T."/>
            <person name="Medema M.H."/>
            <person name="Devos D.P."/>
            <person name="Kaster A.-K."/>
            <person name="Ovreas L."/>
            <person name="Rohde M."/>
            <person name="Galperin M.Y."/>
            <person name="Jogler C."/>
        </authorList>
    </citation>
    <scope>NUCLEOTIDE SEQUENCE [LARGE SCALE GENOMIC DNA]</scope>
    <source>
        <strain evidence="6 7">K23_9</strain>
    </source>
</reference>
<dbReference type="Pfam" id="PF00582">
    <property type="entry name" value="Usp"/>
    <property type="match status" value="2"/>
</dbReference>
<dbReference type="AlphaFoldDB" id="A0A517P011"/>